<dbReference type="AlphaFoldDB" id="A0A6P6KRZ7"/>
<dbReference type="InterPro" id="IPR003101">
    <property type="entry name" value="KIX_dom"/>
</dbReference>
<feature type="compositionally biased region" description="Low complexity" evidence="8">
    <location>
        <begin position="444"/>
        <end position="468"/>
    </location>
</feature>
<feature type="compositionally biased region" description="Low complexity" evidence="8">
    <location>
        <begin position="51"/>
        <end position="68"/>
    </location>
</feature>
<dbReference type="GO" id="GO:0031490">
    <property type="term" value="F:chromatin DNA binding"/>
    <property type="evidence" value="ECO:0007669"/>
    <property type="project" value="TreeGrafter"/>
</dbReference>
<evidence type="ECO:0000259" key="10">
    <source>
        <dbReference type="PROSITE" id="PS50952"/>
    </source>
</evidence>
<dbReference type="EC" id="2.3.1.48" evidence="2"/>
<dbReference type="GO" id="GO:0004402">
    <property type="term" value="F:histone acetyltransferase activity"/>
    <property type="evidence" value="ECO:0007669"/>
    <property type="project" value="InterPro"/>
</dbReference>
<evidence type="ECO:0000256" key="5">
    <source>
        <dbReference type="ARBA" id="ARBA00023117"/>
    </source>
</evidence>
<feature type="compositionally biased region" description="Low complexity" evidence="8">
    <location>
        <begin position="219"/>
        <end position="234"/>
    </location>
</feature>
<feature type="compositionally biased region" description="Polar residues" evidence="8">
    <location>
        <begin position="331"/>
        <end position="348"/>
    </location>
</feature>
<dbReference type="Gene3D" id="1.10.246.20">
    <property type="entry name" value="Coactivator CBP, KIX domain"/>
    <property type="match status" value="1"/>
</dbReference>
<feature type="region of interest" description="Disordered" evidence="8">
    <location>
        <begin position="46"/>
        <end position="102"/>
    </location>
</feature>
<evidence type="ECO:0000313" key="11">
    <source>
        <dbReference type="Proteomes" id="UP000515129"/>
    </source>
</evidence>
<dbReference type="GO" id="GO:0045944">
    <property type="term" value="P:positive regulation of transcription by RNA polymerase II"/>
    <property type="evidence" value="ECO:0007669"/>
    <property type="project" value="TreeGrafter"/>
</dbReference>
<feature type="region of interest" description="Disordered" evidence="8">
    <location>
        <begin position="1"/>
        <end position="33"/>
    </location>
</feature>
<keyword evidence="3" id="KW-0808">Transferase</keyword>
<feature type="compositionally biased region" description="Low complexity" evidence="8">
    <location>
        <begin position="360"/>
        <end position="373"/>
    </location>
</feature>
<evidence type="ECO:0000256" key="8">
    <source>
        <dbReference type="SAM" id="MobiDB-lite"/>
    </source>
</evidence>
<accession>A0A6P6KRZ7</accession>
<feature type="domain" description="KIX" evidence="10">
    <location>
        <begin position="130"/>
        <end position="209"/>
    </location>
</feature>
<evidence type="ECO:0000256" key="2">
    <source>
        <dbReference type="ARBA" id="ARBA00013184"/>
    </source>
</evidence>
<keyword evidence="5" id="KW-0103">Bromodomain</keyword>
<evidence type="ECO:0000313" key="12">
    <source>
        <dbReference type="RefSeq" id="XP_026075069.1"/>
    </source>
</evidence>
<dbReference type="GO" id="GO:0000123">
    <property type="term" value="C:histone acetyltransferase complex"/>
    <property type="evidence" value="ECO:0007669"/>
    <property type="project" value="TreeGrafter"/>
</dbReference>
<feature type="compositionally biased region" description="Basic and acidic residues" evidence="8">
    <location>
        <begin position="527"/>
        <end position="578"/>
    </location>
</feature>
<evidence type="ECO:0000256" key="3">
    <source>
        <dbReference type="ARBA" id="ARBA00022679"/>
    </source>
</evidence>
<dbReference type="RefSeq" id="XP_026075069.1">
    <property type="nucleotide sequence ID" value="XM_026219284.1"/>
</dbReference>
<dbReference type="KEGG" id="caua:113054017"/>
<dbReference type="SUPFAM" id="SSF47040">
    <property type="entry name" value="Kix domain of CBP (creb binding protein)"/>
    <property type="match status" value="1"/>
</dbReference>
<feature type="region of interest" description="Disordered" evidence="8">
    <location>
        <begin position="211"/>
        <end position="255"/>
    </location>
</feature>
<comment type="subcellular location">
    <subcellularLocation>
        <location evidence="1">Nucleus</location>
    </subcellularLocation>
</comment>
<evidence type="ECO:0000256" key="1">
    <source>
        <dbReference type="ARBA" id="ARBA00004123"/>
    </source>
</evidence>
<feature type="compositionally biased region" description="Polar residues" evidence="8">
    <location>
        <begin position="17"/>
        <end position="33"/>
    </location>
</feature>
<keyword evidence="4" id="KW-0805">Transcription regulation</keyword>
<dbReference type="Gene3D" id="1.20.920.10">
    <property type="entry name" value="Bromodomain-like"/>
    <property type="match status" value="1"/>
</dbReference>
<proteinExistence type="predicted"/>
<dbReference type="InterPro" id="IPR013178">
    <property type="entry name" value="Histone_AcTrfase_Rtt109/CBP"/>
</dbReference>
<dbReference type="Proteomes" id="UP000515129">
    <property type="component" value="Chromosome 3"/>
</dbReference>
<keyword evidence="6" id="KW-0804">Transcription</keyword>
<organism evidence="11 12">
    <name type="scientific">Carassius auratus</name>
    <name type="common">Goldfish</name>
    <dbReference type="NCBI Taxonomy" id="7957"/>
    <lineage>
        <taxon>Eukaryota</taxon>
        <taxon>Metazoa</taxon>
        <taxon>Chordata</taxon>
        <taxon>Craniata</taxon>
        <taxon>Vertebrata</taxon>
        <taxon>Euteleostomi</taxon>
        <taxon>Actinopterygii</taxon>
        <taxon>Neopterygii</taxon>
        <taxon>Teleostei</taxon>
        <taxon>Ostariophysi</taxon>
        <taxon>Cypriniformes</taxon>
        <taxon>Cyprinidae</taxon>
        <taxon>Cyprininae</taxon>
        <taxon>Carassius</taxon>
    </lineage>
</organism>
<sequence>MLSSPNTGMQAPLGPVGTSQPAAPAMSSGTHIDPSSMQRAYAALGLPYGNQPAPQTQVPGQQPTQNQQMRSMSALGTNQMNIGGNGMTDQTSLHTDSSLPSSLSNQMMSDGSNMGMTGNLPTAAPLSMPGMKKPWHEHVTQDLRNHLVHKLVQAIFPTPDPAALKDRRMENLVAYARKVEGDMYESANSRDEYYHFLAEKIYKIQKELEEKRKSRLSKPQMGAQGPQQPGLPQPNAMGPGQGIRPPNGPVPMSNVPNQLMARMQVPQGMGQFNPVTMQNVQMSQSPVGAPRAASPMTHPPQMGMGAVPQRGMSPSRMQQTPAMMGGHPNNMVGQPPNQNQFMNQTPFPTSAGGMNVNVNPAQQSGQTVPQQQPNANLTLNSVGPLGSQSALCSTPPPPSASTPAAAASLQPLQTQPSTPASAGGHVTPTHIPSGLPRPPSVLGSSPAPSQPLTPLQSQPEPSLQMQQPTSVQAQQPSTPLSQMSASVDNRVPTPASVKEAHSQHTLPPDYPAAELKTEHQEDEQDYESGKKQPDLKMEDEDVKPPEVKEQPESVETKQEQMETEEKKPEIKTEPKEEELSSTNSTTPSSQSAQSRRKIFKPEELRQALMPTLEALYRQDPESLPFRQPVDPTLLGIPVNPIHLFTGLIFYGYLFKCSKYIRKQTLKKIAVDLAY</sequence>
<feature type="transmembrane region" description="Helical" evidence="9">
    <location>
        <begin position="633"/>
        <end position="653"/>
    </location>
</feature>
<name>A0A6P6KRZ7_CARAU</name>
<dbReference type="FunFam" id="1.10.246.20:FF:000001">
    <property type="entry name" value="E1A binding protein p300"/>
    <property type="match status" value="1"/>
</dbReference>
<feature type="compositionally biased region" description="Low complexity" evidence="8">
    <location>
        <begin position="580"/>
        <end position="593"/>
    </location>
</feature>
<keyword evidence="7" id="KW-0539">Nucleus</keyword>
<keyword evidence="9" id="KW-1133">Transmembrane helix</keyword>
<evidence type="ECO:0000256" key="4">
    <source>
        <dbReference type="ARBA" id="ARBA00023015"/>
    </source>
</evidence>
<dbReference type="OrthoDB" id="899at2759"/>
<dbReference type="InterPro" id="IPR036427">
    <property type="entry name" value="Bromodomain-like_sf"/>
</dbReference>
<keyword evidence="9" id="KW-0472">Membrane</keyword>
<dbReference type="Pfam" id="PF02172">
    <property type="entry name" value="KIX"/>
    <property type="match status" value="1"/>
</dbReference>
<feature type="compositionally biased region" description="Polar residues" evidence="8">
    <location>
        <begin position="69"/>
        <end position="102"/>
    </location>
</feature>
<dbReference type="PANTHER" id="PTHR13808">
    <property type="entry name" value="CBP/P300-RELATED"/>
    <property type="match status" value="1"/>
</dbReference>
<gene>
    <name evidence="12" type="primary">LOC113054017</name>
</gene>
<feature type="compositionally biased region" description="Polar residues" evidence="8">
    <location>
        <begin position="469"/>
        <end position="487"/>
    </location>
</feature>
<evidence type="ECO:0000256" key="7">
    <source>
        <dbReference type="ARBA" id="ARBA00023242"/>
    </source>
</evidence>
<reference evidence="12" key="1">
    <citation type="submission" date="2025-08" db="UniProtKB">
        <authorList>
            <consortium name="RefSeq"/>
        </authorList>
    </citation>
    <scope>IDENTIFICATION</scope>
    <source>
        <strain evidence="12">Wakin</strain>
        <tissue evidence="12">Muscle</tissue>
    </source>
</reference>
<feature type="compositionally biased region" description="Low complexity" evidence="8">
    <location>
        <begin position="401"/>
        <end position="416"/>
    </location>
</feature>
<keyword evidence="9" id="KW-0812">Transmembrane</keyword>
<feature type="region of interest" description="Disordered" evidence="8">
    <location>
        <begin position="331"/>
        <end position="600"/>
    </location>
</feature>
<keyword evidence="11" id="KW-1185">Reference proteome</keyword>
<dbReference type="GeneID" id="113054017"/>
<dbReference type="InterPro" id="IPR036529">
    <property type="entry name" value="KIX_dom_sf"/>
</dbReference>
<protein>
    <recommendedName>
        <fullName evidence="2">histone acetyltransferase</fullName>
        <ecNumber evidence="2">2.3.1.48</ecNumber>
    </recommendedName>
</protein>
<evidence type="ECO:0000256" key="6">
    <source>
        <dbReference type="ARBA" id="ARBA00023163"/>
    </source>
</evidence>
<evidence type="ECO:0000256" key="9">
    <source>
        <dbReference type="SAM" id="Phobius"/>
    </source>
</evidence>
<dbReference type="GO" id="GO:0005667">
    <property type="term" value="C:transcription regulator complex"/>
    <property type="evidence" value="ECO:0007669"/>
    <property type="project" value="TreeGrafter"/>
</dbReference>
<dbReference type="PANTHER" id="PTHR13808:SF56">
    <property type="entry name" value="HISTONE ACETYLTRANSFERASE"/>
    <property type="match status" value="1"/>
</dbReference>
<dbReference type="GO" id="GO:0005654">
    <property type="term" value="C:nucleoplasm"/>
    <property type="evidence" value="ECO:0007669"/>
    <property type="project" value="UniProtKB-ARBA"/>
</dbReference>
<dbReference type="GO" id="GO:0003713">
    <property type="term" value="F:transcription coactivator activity"/>
    <property type="evidence" value="ECO:0007669"/>
    <property type="project" value="TreeGrafter"/>
</dbReference>
<dbReference type="PROSITE" id="PS50952">
    <property type="entry name" value="KIX"/>
    <property type="match status" value="1"/>
</dbReference>